<dbReference type="KEGG" id="sphl:LPB140_03375"/>
<name>A0A1L3JA61_9SPHN</name>
<keyword evidence="2" id="KW-0472">Membrane</keyword>
<dbReference type="RefSeq" id="WP_072558661.1">
    <property type="nucleotide sequence ID" value="NZ_CP018154.1"/>
</dbReference>
<keyword evidence="2" id="KW-0812">Transmembrane</keyword>
<dbReference type="Proteomes" id="UP000242561">
    <property type="component" value="Chromosome"/>
</dbReference>
<dbReference type="STRING" id="1913578.LPB140_03375"/>
<dbReference type="InterPro" id="IPR003688">
    <property type="entry name" value="TraG/VirD4"/>
</dbReference>
<evidence type="ECO:0000313" key="3">
    <source>
        <dbReference type="EMBL" id="APG62014.1"/>
    </source>
</evidence>
<dbReference type="GO" id="GO:0016020">
    <property type="term" value="C:membrane"/>
    <property type="evidence" value="ECO:0007669"/>
    <property type="project" value="InterPro"/>
</dbReference>
<feature type="transmembrane region" description="Helical" evidence="2">
    <location>
        <begin position="31"/>
        <end position="55"/>
    </location>
</feature>
<sequence>MRSLRTLILTFHGLMRLFWKVLPLFTTLTGYMLFATPIWLGSIFALVLGFAGVLAKYAAAQFERPVTLGGTKGNAATYNPLDFIRIHTPYEVDDARLGAAMLLVPEHSQANHWEREARTLITGLLLYIRHDWDILSQNLVTFRDFLMQDAEEFELLLAKMAASKQENVSRIARGFSQKEPKERSSLISTAKAV</sequence>
<keyword evidence="2" id="KW-1133">Transmembrane helix</keyword>
<dbReference type="EMBL" id="CP018154">
    <property type="protein sequence ID" value="APG62014.1"/>
    <property type="molecule type" value="Genomic_DNA"/>
</dbReference>
<proteinExistence type="predicted"/>
<evidence type="ECO:0000256" key="2">
    <source>
        <dbReference type="SAM" id="Phobius"/>
    </source>
</evidence>
<feature type="transmembrane region" description="Helical" evidence="2">
    <location>
        <begin position="7"/>
        <end position="25"/>
    </location>
</feature>
<protein>
    <submittedName>
        <fullName evidence="3">Uncharacterized protein</fullName>
    </submittedName>
</protein>
<gene>
    <name evidence="3" type="ORF">LPB140_03375</name>
</gene>
<dbReference type="AlphaFoldDB" id="A0A1L3JA61"/>
<organism evidence="3 4">
    <name type="scientific">Sphingorhabdus lutea</name>
    <dbReference type="NCBI Taxonomy" id="1913578"/>
    <lineage>
        <taxon>Bacteria</taxon>
        <taxon>Pseudomonadati</taxon>
        <taxon>Pseudomonadota</taxon>
        <taxon>Alphaproteobacteria</taxon>
        <taxon>Sphingomonadales</taxon>
        <taxon>Sphingomonadaceae</taxon>
        <taxon>Sphingorhabdus</taxon>
    </lineage>
</organism>
<keyword evidence="4" id="KW-1185">Reference proteome</keyword>
<dbReference type="OrthoDB" id="9759295at2"/>
<accession>A0A1L3JA61</accession>
<dbReference type="Pfam" id="PF02534">
    <property type="entry name" value="T4SS-DNA_transf"/>
    <property type="match status" value="1"/>
</dbReference>
<evidence type="ECO:0000313" key="4">
    <source>
        <dbReference type="Proteomes" id="UP000242561"/>
    </source>
</evidence>
<feature type="region of interest" description="Disordered" evidence="1">
    <location>
        <begin position="173"/>
        <end position="193"/>
    </location>
</feature>
<reference evidence="3 4" key="1">
    <citation type="submission" date="2016-11" db="EMBL/GenBank/DDBJ databases">
        <title>Sphingorhabdus sp. LPB0140, isolated from marine environment.</title>
        <authorList>
            <person name="Kim E."/>
            <person name="Yi H."/>
        </authorList>
    </citation>
    <scope>NUCLEOTIDE SEQUENCE [LARGE SCALE GENOMIC DNA]</scope>
    <source>
        <strain evidence="3 4">LPB0140</strain>
    </source>
</reference>
<evidence type="ECO:0000256" key="1">
    <source>
        <dbReference type="SAM" id="MobiDB-lite"/>
    </source>
</evidence>